<sequence length="299" mass="31834">MIALALHGGAGTLSRTEMTPDRERVYLAGLQQALDAGYAILARGGTALDAVEQTTMLLENNALFNAGRGSVFTAEGRHELDASIMCGRTRNAGAIAGVHNIRNPITLARVAMERSGHVMLAGAGAEKFAREQQIETAPDEYYYTDMRWEEWQRKSRQTEARPRALGTVGAVALDSHGDVAAATSTGGTTNKRYGRIGDSPVIGAGTYANNRTCAVSCTGDGEYFIRSVAAYDVSCLIEYRGLSLQEACTLVIQDKMTALGGEGGLIAVDPAGQAALVFNSEGMYRGWQREGEAGQVAIF</sequence>
<evidence type="ECO:0000256" key="1">
    <source>
        <dbReference type="ARBA" id="ARBA00022670"/>
    </source>
</evidence>
<organism evidence="8 9">
    <name type="scientific">Arsenicibacter rosenii</name>
    <dbReference type="NCBI Taxonomy" id="1750698"/>
    <lineage>
        <taxon>Bacteria</taxon>
        <taxon>Pseudomonadati</taxon>
        <taxon>Bacteroidota</taxon>
        <taxon>Cytophagia</taxon>
        <taxon>Cytophagales</taxon>
        <taxon>Spirosomataceae</taxon>
        <taxon>Arsenicibacter</taxon>
    </lineage>
</organism>
<keyword evidence="1" id="KW-0645">Protease</keyword>
<dbReference type="GO" id="GO:0006508">
    <property type="term" value="P:proteolysis"/>
    <property type="evidence" value="ECO:0007669"/>
    <property type="project" value="UniProtKB-KW"/>
</dbReference>
<keyword evidence="9" id="KW-1185">Reference proteome</keyword>
<name>A0A1S2VNM4_9BACT</name>
<dbReference type="GO" id="GO:0008233">
    <property type="term" value="F:peptidase activity"/>
    <property type="evidence" value="ECO:0007669"/>
    <property type="project" value="UniProtKB-KW"/>
</dbReference>
<feature type="site" description="Cleavage; by autolysis" evidence="7">
    <location>
        <begin position="166"/>
        <end position="167"/>
    </location>
</feature>
<dbReference type="AlphaFoldDB" id="A0A1S2VNM4"/>
<evidence type="ECO:0000256" key="4">
    <source>
        <dbReference type="ARBA" id="ARBA00069124"/>
    </source>
</evidence>
<feature type="binding site" evidence="6">
    <location>
        <begin position="218"/>
        <end position="221"/>
    </location>
    <ligand>
        <name>substrate</name>
    </ligand>
</feature>
<dbReference type="PANTHER" id="PTHR10188:SF6">
    <property type="entry name" value="N(4)-(BETA-N-ACETYLGLUCOSAMINYL)-L-ASPARAGINASE"/>
    <property type="match status" value="1"/>
</dbReference>
<dbReference type="FunFam" id="3.60.20.30:FF:000001">
    <property type="entry name" value="Isoaspartyl peptidase/L-asparaginase"/>
    <property type="match status" value="1"/>
</dbReference>
<dbReference type="Gene3D" id="3.60.20.30">
    <property type="entry name" value="(Glycosyl)asparaginase"/>
    <property type="match status" value="1"/>
</dbReference>
<evidence type="ECO:0000256" key="6">
    <source>
        <dbReference type="PIRSR" id="PIRSR600246-2"/>
    </source>
</evidence>
<keyword evidence="3" id="KW-0068">Autocatalytic cleavage</keyword>
<dbReference type="Proteomes" id="UP000181790">
    <property type="component" value="Unassembled WGS sequence"/>
</dbReference>
<accession>A0A1S2VNM4</accession>
<dbReference type="RefSeq" id="WP_071502174.1">
    <property type="nucleotide sequence ID" value="NZ_MORL01000002.1"/>
</dbReference>
<dbReference type="GO" id="GO:0016811">
    <property type="term" value="F:hydrolase activity, acting on carbon-nitrogen (but not peptide) bonds, in linear amides"/>
    <property type="evidence" value="ECO:0007669"/>
    <property type="project" value="UniProtKB-ARBA"/>
</dbReference>
<keyword evidence="2" id="KW-0378">Hydrolase</keyword>
<dbReference type="InterPro" id="IPR029055">
    <property type="entry name" value="Ntn_hydrolases_N"/>
</dbReference>
<dbReference type="InterPro" id="IPR000246">
    <property type="entry name" value="Peptidase_T2"/>
</dbReference>
<protein>
    <recommendedName>
        <fullName evidence="4">Isoaspartyl peptidase</fullName>
    </recommendedName>
</protein>
<proteinExistence type="predicted"/>
<dbReference type="Pfam" id="PF01112">
    <property type="entry name" value="Asparaginase_2"/>
    <property type="match status" value="1"/>
</dbReference>
<dbReference type="CDD" id="cd04701">
    <property type="entry name" value="Asparaginase_2"/>
    <property type="match status" value="1"/>
</dbReference>
<evidence type="ECO:0000256" key="2">
    <source>
        <dbReference type="ARBA" id="ARBA00022801"/>
    </source>
</evidence>
<evidence type="ECO:0000256" key="5">
    <source>
        <dbReference type="PIRSR" id="PIRSR600246-1"/>
    </source>
</evidence>
<feature type="binding site" evidence="6">
    <location>
        <begin position="195"/>
        <end position="198"/>
    </location>
    <ligand>
        <name>substrate</name>
    </ligand>
</feature>
<evidence type="ECO:0000256" key="7">
    <source>
        <dbReference type="PIRSR" id="PIRSR600246-3"/>
    </source>
</evidence>
<evidence type="ECO:0000256" key="3">
    <source>
        <dbReference type="ARBA" id="ARBA00022813"/>
    </source>
</evidence>
<dbReference type="EMBL" id="MORL01000002">
    <property type="protein sequence ID" value="OIN60381.1"/>
    <property type="molecule type" value="Genomic_DNA"/>
</dbReference>
<evidence type="ECO:0000313" key="9">
    <source>
        <dbReference type="Proteomes" id="UP000181790"/>
    </source>
</evidence>
<dbReference type="PANTHER" id="PTHR10188">
    <property type="entry name" value="L-ASPARAGINASE"/>
    <property type="match status" value="1"/>
</dbReference>
<evidence type="ECO:0000313" key="8">
    <source>
        <dbReference type="EMBL" id="OIN60381.1"/>
    </source>
</evidence>
<comment type="caution">
    <text evidence="8">The sequence shown here is derived from an EMBL/GenBank/DDBJ whole genome shotgun (WGS) entry which is preliminary data.</text>
</comment>
<reference evidence="8 9" key="1">
    <citation type="submission" date="2016-10" db="EMBL/GenBank/DDBJ databases">
        <title>Arsenicibacter rosenii gen. nov., sp. nov., an efficient arsenic-methylating bacterium isolated from an arsenic-contaminated paddy soil.</title>
        <authorList>
            <person name="Huang K."/>
        </authorList>
    </citation>
    <scope>NUCLEOTIDE SEQUENCE [LARGE SCALE GENOMIC DNA]</scope>
    <source>
        <strain evidence="8 9">SM-1</strain>
    </source>
</reference>
<dbReference type="OrthoDB" id="9780217at2"/>
<feature type="active site" description="Nucleophile" evidence="5">
    <location>
        <position position="167"/>
    </location>
</feature>
<dbReference type="SUPFAM" id="SSF56235">
    <property type="entry name" value="N-terminal nucleophile aminohydrolases (Ntn hydrolases)"/>
    <property type="match status" value="1"/>
</dbReference>
<gene>
    <name evidence="8" type="ORF">BLX24_06030</name>
</gene>